<evidence type="ECO:0000256" key="1">
    <source>
        <dbReference type="ARBA" id="ARBA00004651"/>
    </source>
</evidence>
<dbReference type="GO" id="GO:0140359">
    <property type="term" value="F:ABC-type transporter activity"/>
    <property type="evidence" value="ECO:0007669"/>
    <property type="project" value="InterPro"/>
</dbReference>
<dbReference type="PANTHER" id="PTHR30294">
    <property type="entry name" value="MEMBRANE COMPONENT OF ABC TRANSPORTER YHHJ-RELATED"/>
    <property type="match status" value="1"/>
</dbReference>
<proteinExistence type="inferred from homology"/>
<comment type="subcellular location">
    <subcellularLocation>
        <location evidence="1">Cell membrane</location>
        <topology evidence="1">Multi-pass membrane protein</topology>
    </subcellularLocation>
</comment>
<name>A0A1G8WL57_9BACI</name>
<feature type="transmembrane region" description="Helical" evidence="8">
    <location>
        <begin position="252"/>
        <end position="276"/>
    </location>
</feature>
<dbReference type="OrthoDB" id="266913at2"/>
<feature type="domain" description="ABC transmembrane type-2" evidence="9">
    <location>
        <begin position="141"/>
        <end position="366"/>
    </location>
</feature>
<dbReference type="STRING" id="407036.SAMN05216243_0864"/>
<sequence length="367" mass="40684">MKSVFLLQLQRLRREPILVLSMMAMTFGFVFLLGGMGSGDRIEVPIYFDEAISQSGQEELLDRLNQSDTFVFQTTEEAAAEKQVALGEITYAIKAMPDNYRMLVAADDPNQLLVNQYVQQVYADELRLQKAEAAAGDTDFRKKVDSLLADAPITLTGLTAEGESDSAGYDQKNQFLFGMTLFFSIYTVILSLGKVAEEKRTGTWHRVILSPVRKFQIYIGHLSYAFMIGFSQILFIFLSFKYVFNYELGNHFEAIVLTVACYTFAIVALGMLMLGLVKSLEQLNALVPIVSVSMAMIGGAYWPIEAVSNNIILAVSKVLPMTYAMDSLKGIALHNQNIASLAEPLSIMVLFGVLCMGIGVNLMERTS</sequence>
<keyword evidence="11" id="KW-1185">Reference proteome</keyword>
<dbReference type="GO" id="GO:0005886">
    <property type="term" value="C:plasma membrane"/>
    <property type="evidence" value="ECO:0007669"/>
    <property type="project" value="UniProtKB-SubCell"/>
</dbReference>
<dbReference type="Pfam" id="PF12698">
    <property type="entry name" value="ABC2_membrane_3"/>
    <property type="match status" value="1"/>
</dbReference>
<feature type="transmembrane region" description="Helical" evidence="8">
    <location>
        <begin position="217"/>
        <end position="240"/>
    </location>
</feature>
<evidence type="ECO:0000256" key="6">
    <source>
        <dbReference type="ARBA" id="ARBA00022989"/>
    </source>
</evidence>
<keyword evidence="3" id="KW-0813">Transport</keyword>
<reference evidence="10 11" key="1">
    <citation type="submission" date="2016-10" db="EMBL/GenBank/DDBJ databases">
        <authorList>
            <person name="de Groot N.N."/>
        </authorList>
    </citation>
    <scope>NUCLEOTIDE SEQUENCE [LARGE SCALE GENOMIC DNA]</scope>
    <source>
        <strain evidence="10 11">CGMCC 1.6502</strain>
    </source>
</reference>
<evidence type="ECO:0000313" key="11">
    <source>
        <dbReference type="Proteomes" id="UP000198694"/>
    </source>
</evidence>
<evidence type="ECO:0000256" key="8">
    <source>
        <dbReference type="SAM" id="Phobius"/>
    </source>
</evidence>
<organism evidence="10 11">
    <name type="scientific">Sediminibacillus albus</name>
    <dbReference type="NCBI Taxonomy" id="407036"/>
    <lineage>
        <taxon>Bacteria</taxon>
        <taxon>Bacillati</taxon>
        <taxon>Bacillota</taxon>
        <taxon>Bacilli</taxon>
        <taxon>Bacillales</taxon>
        <taxon>Bacillaceae</taxon>
        <taxon>Sediminibacillus</taxon>
    </lineage>
</organism>
<dbReference type="PANTHER" id="PTHR30294:SF29">
    <property type="entry name" value="MULTIDRUG ABC TRANSPORTER PERMEASE YBHS-RELATED"/>
    <property type="match status" value="1"/>
</dbReference>
<gene>
    <name evidence="10" type="ORF">SAMN05216243_0864</name>
</gene>
<dbReference type="PROSITE" id="PS51012">
    <property type="entry name" value="ABC_TM2"/>
    <property type="match status" value="1"/>
</dbReference>
<comment type="similarity">
    <text evidence="2">Belongs to the ABC-2 integral membrane protein family.</text>
</comment>
<dbReference type="Proteomes" id="UP000198694">
    <property type="component" value="Unassembled WGS sequence"/>
</dbReference>
<keyword evidence="5 8" id="KW-0812">Transmembrane</keyword>
<feature type="transmembrane region" description="Helical" evidence="8">
    <location>
        <begin position="17"/>
        <end position="37"/>
    </location>
</feature>
<dbReference type="RefSeq" id="WP_093211377.1">
    <property type="nucleotide sequence ID" value="NZ_FNFL01000001.1"/>
</dbReference>
<dbReference type="InterPro" id="IPR047817">
    <property type="entry name" value="ABC2_TM_bact-type"/>
</dbReference>
<evidence type="ECO:0000256" key="4">
    <source>
        <dbReference type="ARBA" id="ARBA00022475"/>
    </source>
</evidence>
<dbReference type="AlphaFoldDB" id="A0A1G8WL57"/>
<evidence type="ECO:0000256" key="3">
    <source>
        <dbReference type="ARBA" id="ARBA00022448"/>
    </source>
</evidence>
<protein>
    <submittedName>
        <fullName evidence="10">ABC-2 type transport system permease protein</fullName>
    </submittedName>
</protein>
<evidence type="ECO:0000256" key="7">
    <source>
        <dbReference type="ARBA" id="ARBA00023136"/>
    </source>
</evidence>
<keyword evidence="6 8" id="KW-1133">Transmembrane helix</keyword>
<evidence type="ECO:0000256" key="2">
    <source>
        <dbReference type="ARBA" id="ARBA00007783"/>
    </source>
</evidence>
<evidence type="ECO:0000259" key="9">
    <source>
        <dbReference type="PROSITE" id="PS51012"/>
    </source>
</evidence>
<dbReference type="EMBL" id="FNFL01000001">
    <property type="protein sequence ID" value="SDJ78911.1"/>
    <property type="molecule type" value="Genomic_DNA"/>
</dbReference>
<evidence type="ECO:0000313" key="10">
    <source>
        <dbReference type="EMBL" id="SDJ78911.1"/>
    </source>
</evidence>
<feature type="transmembrane region" description="Helical" evidence="8">
    <location>
        <begin position="345"/>
        <end position="363"/>
    </location>
</feature>
<feature type="transmembrane region" description="Helical" evidence="8">
    <location>
        <begin position="175"/>
        <end position="196"/>
    </location>
</feature>
<feature type="transmembrane region" description="Helical" evidence="8">
    <location>
        <begin position="283"/>
        <end position="304"/>
    </location>
</feature>
<accession>A0A1G8WL57</accession>
<dbReference type="InterPro" id="IPR051449">
    <property type="entry name" value="ABC-2_transporter_component"/>
</dbReference>
<dbReference type="InterPro" id="IPR013525">
    <property type="entry name" value="ABC2_TM"/>
</dbReference>
<keyword evidence="7 8" id="KW-0472">Membrane</keyword>
<keyword evidence="4" id="KW-1003">Cell membrane</keyword>
<evidence type="ECO:0000256" key="5">
    <source>
        <dbReference type="ARBA" id="ARBA00022692"/>
    </source>
</evidence>